<proteinExistence type="predicted"/>
<dbReference type="CDD" id="cd07731">
    <property type="entry name" value="ComA-like_MBL-fold"/>
    <property type="match status" value="1"/>
</dbReference>
<dbReference type="InterPro" id="IPR036866">
    <property type="entry name" value="RibonucZ/Hydroxyglut_hydro"/>
</dbReference>
<dbReference type="PANTHER" id="PTHR30619">
    <property type="entry name" value="DNA INTERNALIZATION/COMPETENCE PROTEIN COMEC/REC2"/>
    <property type="match status" value="1"/>
</dbReference>
<dbReference type="OrthoDB" id="9761531at2"/>
<sequence>MYVRKSILIGVLLILLLGCTEQSDSGTREVDAEAVFASDEESGDLEVRFFHLDPPDGTEKTGISSLIITPKGKTLLIDAGIPAVGPLVDEYLNDLDVETIDYAIASHPHQDHIGGYLTLLETKEIGQVLETDFPYDSDVYLQYQELISNNNIDVTYPEKGDVIEIEKDLTLEVLSPDQNTIENYLDIFDDFSAGVVNDLSLVLKLTYKDRSFLFPGDIYKGVESQLVDTFGDDLAADVLVAPHHGQHTSSSEKFIDAVNPEISVIPINLLYSKPTYDDYLEFSEVYVSQFHGNVLLVSDGKKIDIYTEMEHAEEVSN</sequence>
<dbReference type="AlphaFoldDB" id="A0A1I0A4E8"/>
<name>A0A1I0A4E8_9BACI</name>
<organism evidence="2 3">
    <name type="scientific">Oceanobacillus limi</name>
    <dbReference type="NCBI Taxonomy" id="930131"/>
    <lineage>
        <taxon>Bacteria</taxon>
        <taxon>Bacillati</taxon>
        <taxon>Bacillota</taxon>
        <taxon>Bacilli</taxon>
        <taxon>Bacillales</taxon>
        <taxon>Bacillaceae</taxon>
        <taxon>Oceanobacillus</taxon>
    </lineage>
</organism>
<dbReference type="EMBL" id="FOHE01000003">
    <property type="protein sequence ID" value="SES88951.1"/>
    <property type="molecule type" value="Genomic_DNA"/>
</dbReference>
<dbReference type="STRING" id="930131.SAMN05216389_10371"/>
<dbReference type="InterPro" id="IPR035681">
    <property type="entry name" value="ComA-like_MBL"/>
</dbReference>
<evidence type="ECO:0000259" key="1">
    <source>
        <dbReference type="SMART" id="SM00849"/>
    </source>
</evidence>
<dbReference type="SUPFAM" id="SSF56281">
    <property type="entry name" value="Metallo-hydrolase/oxidoreductase"/>
    <property type="match status" value="1"/>
</dbReference>
<dbReference type="InterPro" id="IPR052159">
    <property type="entry name" value="Competence_DNA_uptake"/>
</dbReference>
<gene>
    <name evidence="2" type="ORF">SAMN05216389_10371</name>
</gene>
<dbReference type="InterPro" id="IPR001279">
    <property type="entry name" value="Metallo-B-lactamas"/>
</dbReference>
<reference evidence="2 3" key="1">
    <citation type="submission" date="2016-10" db="EMBL/GenBank/DDBJ databases">
        <authorList>
            <person name="de Groot N.N."/>
        </authorList>
    </citation>
    <scope>NUCLEOTIDE SEQUENCE [LARGE SCALE GENOMIC DNA]</scope>
    <source>
        <strain evidence="2 3">IBRC-M 10780</strain>
    </source>
</reference>
<evidence type="ECO:0000313" key="3">
    <source>
        <dbReference type="Proteomes" id="UP000198618"/>
    </source>
</evidence>
<evidence type="ECO:0000313" key="2">
    <source>
        <dbReference type="EMBL" id="SES88951.1"/>
    </source>
</evidence>
<dbReference type="SMART" id="SM00849">
    <property type="entry name" value="Lactamase_B"/>
    <property type="match status" value="1"/>
</dbReference>
<dbReference type="Gene3D" id="3.60.15.10">
    <property type="entry name" value="Ribonuclease Z/Hydroxyacylglutathione hydrolase-like"/>
    <property type="match status" value="1"/>
</dbReference>
<protein>
    <submittedName>
        <fullName evidence="2">Competence protein ComEC</fullName>
    </submittedName>
</protein>
<dbReference type="Proteomes" id="UP000198618">
    <property type="component" value="Unassembled WGS sequence"/>
</dbReference>
<dbReference type="PANTHER" id="PTHR30619:SF1">
    <property type="entry name" value="RECOMBINATION PROTEIN 2"/>
    <property type="match status" value="1"/>
</dbReference>
<accession>A0A1I0A4E8</accession>
<dbReference type="Pfam" id="PF00753">
    <property type="entry name" value="Lactamase_B"/>
    <property type="match status" value="1"/>
</dbReference>
<feature type="domain" description="Metallo-beta-lactamase" evidence="1">
    <location>
        <begin position="61"/>
        <end position="269"/>
    </location>
</feature>
<dbReference type="RefSeq" id="WP_090867341.1">
    <property type="nucleotide sequence ID" value="NZ_FOHE01000003.1"/>
</dbReference>
<keyword evidence="3" id="KW-1185">Reference proteome</keyword>
<dbReference type="PROSITE" id="PS51257">
    <property type="entry name" value="PROKAR_LIPOPROTEIN"/>
    <property type="match status" value="1"/>
</dbReference>